<sequence>MAALDTVLKPWAIMGDFNTIQDLNESTGGTGRWTSDMSIFKNFLTSSGLSDIHYSGAYHTWWNNQSSNSITRKLDRILGNADWLSTQQNSDAVFLPWGMSDHCASILNLPTKDVILTKPFQFYNYWLDRPDFMQIMKDAWDTQVHGNLFYIIHCKLNIVKKKLSNLRRRDGSINSQLAAVKGQLCDVQEMILNNTLHDGIFYLEKSLNGRLWDLFNREESIAHQRSRVQWLELGDKNTAYFHKKVAANWNNRKIPRLIDSSGMVLSTTEDIKNEAVSHFQNLFTEDLVDYPGIDQLHLLIKKKITPAQAQYLTLRATDEEILKVLKSMKRNRSPGPDGFNVSSILNSTGWSLPSSNYHDMIVWRSNFNTSTPFNLQKRDDISWNGIASKSIKVTNLWHSIRHTSPPVPWFSNIWHKLGVPRYSFQHWLIMHGRVNTLSRLKLFGMVTLDTCYFCINGVENAAHLFLECPYTQMVFRLITSGRCASMHTDWSSWRQFLTQANRDIHSIIQILIFQVVTYNIGKERRSLSFK</sequence>
<keyword evidence="3" id="KW-1185">Reference proteome</keyword>
<dbReference type="EMBL" id="JAUIZM010000010">
    <property type="protein sequence ID" value="KAK1360700.1"/>
    <property type="molecule type" value="Genomic_DNA"/>
</dbReference>
<dbReference type="AlphaFoldDB" id="A0AAD8H6W3"/>
<evidence type="ECO:0000313" key="2">
    <source>
        <dbReference type="EMBL" id="KAK1360700.1"/>
    </source>
</evidence>
<evidence type="ECO:0000313" key="3">
    <source>
        <dbReference type="Proteomes" id="UP001237642"/>
    </source>
</evidence>
<reference evidence="2" key="1">
    <citation type="submission" date="2023-02" db="EMBL/GenBank/DDBJ databases">
        <title>Genome of toxic invasive species Heracleum sosnowskyi carries increased number of genes despite the absence of recent whole-genome duplications.</title>
        <authorList>
            <person name="Schelkunov M."/>
            <person name="Shtratnikova V."/>
            <person name="Makarenko M."/>
            <person name="Klepikova A."/>
            <person name="Omelchenko D."/>
            <person name="Novikova G."/>
            <person name="Obukhova E."/>
            <person name="Bogdanov V."/>
            <person name="Penin A."/>
            <person name="Logacheva M."/>
        </authorList>
    </citation>
    <scope>NUCLEOTIDE SEQUENCE</scope>
    <source>
        <strain evidence="2">Hsosn_3</strain>
        <tissue evidence="2">Leaf</tissue>
    </source>
</reference>
<gene>
    <name evidence="2" type="ORF">POM88_045174</name>
</gene>
<dbReference type="InterPro" id="IPR036691">
    <property type="entry name" value="Endo/exonu/phosph_ase_sf"/>
</dbReference>
<feature type="domain" description="Reverse transcriptase zinc-binding" evidence="1">
    <location>
        <begin position="393"/>
        <end position="474"/>
    </location>
</feature>
<accession>A0AAD8H6W3</accession>
<protein>
    <recommendedName>
        <fullName evidence="1">Reverse transcriptase zinc-binding domain-containing protein</fullName>
    </recommendedName>
</protein>
<name>A0AAD8H6W3_9APIA</name>
<dbReference type="PANTHER" id="PTHR33710:SF71">
    <property type="entry name" value="ENDONUCLEASE_EXONUCLEASE_PHOSPHATASE DOMAIN-CONTAINING PROTEIN"/>
    <property type="match status" value="1"/>
</dbReference>
<dbReference type="Gene3D" id="3.60.10.10">
    <property type="entry name" value="Endonuclease/exonuclease/phosphatase"/>
    <property type="match status" value="1"/>
</dbReference>
<evidence type="ECO:0000259" key="1">
    <source>
        <dbReference type="Pfam" id="PF13966"/>
    </source>
</evidence>
<reference evidence="2" key="2">
    <citation type="submission" date="2023-05" db="EMBL/GenBank/DDBJ databases">
        <authorList>
            <person name="Schelkunov M.I."/>
        </authorList>
    </citation>
    <scope>NUCLEOTIDE SEQUENCE</scope>
    <source>
        <strain evidence="2">Hsosn_3</strain>
        <tissue evidence="2">Leaf</tissue>
    </source>
</reference>
<comment type="caution">
    <text evidence="2">The sequence shown here is derived from an EMBL/GenBank/DDBJ whole genome shotgun (WGS) entry which is preliminary data.</text>
</comment>
<dbReference type="PANTHER" id="PTHR33710">
    <property type="entry name" value="BNAC02G09200D PROTEIN"/>
    <property type="match status" value="1"/>
</dbReference>
<dbReference type="Pfam" id="PF13966">
    <property type="entry name" value="zf-RVT"/>
    <property type="match status" value="1"/>
</dbReference>
<dbReference type="InterPro" id="IPR026960">
    <property type="entry name" value="RVT-Znf"/>
</dbReference>
<dbReference type="Proteomes" id="UP001237642">
    <property type="component" value="Unassembled WGS sequence"/>
</dbReference>
<organism evidence="2 3">
    <name type="scientific">Heracleum sosnowskyi</name>
    <dbReference type="NCBI Taxonomy" id="360622"/>
    <lineage>
        <taxon>Eukaryota</taxon>
        <taxon>Viridiplantae</taxon>
        <taxon>Streptophyta</taxon>
        <taxon>Embryophyta</taxon>
        <taxon>Tracheophyta</taxon>
        <taxon>Spermatophyta</taxon>
        <taxon>Magnoliopsida</taxon>
        <taxon>eudicotyledons</taxon>
        <taxon>Gunneridae</taxon>
        <taxon>Pentapetalae</taxon>
        <taxon>asterids</taxon>
        <taxon>campanulids</taxon>
        <taxon>Apiales</taxon>
        <taxon>Apiaceae</taxon>
        <taxon>Apioideae</taxon>
        <taxon>apioid superclade</taxon>
        <taxon>Tordylieae</taxon>
        <taxon>Tordyliinae</taxon>
        <taxon>Heracleum</taxon>
    </lineage>
</organism>
<proteinExistence type="predicted"/>
<dbReference type="SUPFAM" id="SSF56219">
    <property type="entry name" value="DNase I-like"/>
    <property type="match status" value="1"/>
</dbReference>